<dbReference type="Proteomes" id="UP000029554">
    <property type="component" value="Unassembled WGS sequence"/>
</dbReference>
<accession>A0A095V422</accession>
<evidence type="ECO:0000313" key="1">
    <source>
        <dbReference type="EMBL" id="KGD69585.1"/>
    </source>
</evidence>
<reference evidence="1 2" key="1">
    <citation type="submission" date="2014-09" db="EMBL/GenBank/DDBJ databases">
        <title>Whole Genome Shotgun of Flavobacterium aquatile LMG 4008.</title>
        <authorList>
            <person name="Gale A.N."/>
            <person name="Pipes S.E."/>
            <person name="Newman J.D."/>
        </authorList>
    </citation>
    <scope>NUCLEOTIDE SEQUENCE [LARGE SCALE GENOMIC DNA]</scope>
    <source>
        <strain evidence="1 2">LMG 4008</strain>
    </source>
</reference>
<dbReference type="EMBL" id="JRHH01000001">
    <property type="protein sequence ID" value="KGD69585.1"/>
    <property type="molecule type" value="Genomic_DNA"/>
</dbReference>
<dbReference type="AlphaFoldDB" id="A0A095V422"/>
<sequence>MIAENIYTIAMHLPEKELERLYIMLGKKTKQFPKKKKSKQSSITKDEALQYLLATVFKVKK</sequence>
<proteinExistence type="predicted"/>
<protein>
    <submittedName>
        <fullName evidence="1">Uncharacterized protein</fullName>
    </submittedName>
</protein>
<comment type="caution">
    <text evidence="1">The sequence shown here is derived from an EMBL/GenBank/DDBJ whole genome shotgun (WGS) entry which is preliminary data.</text>
</comment>
<organism evidence="1 2">
    <name type="scientific">Flavobacterium aquatile LMG 4008 = ATCC 11947</name>
    <dbReference type="NCBI Taxonomy" id="1453498"/>
    <lineage>
        <taxon>Bacteria</taxon>
        <taxon>Pseudomonadati</taxon>
        <taxon>Bacteroidota</taxon>
        <taxon>Flavobacteriia</taxon>
        <taxon>Flavobacteriales</taxon>
        <taxon>Flavobacteriaceae</taxon>
        <taxon>Flavobacterium</taxon>
    </lineage>
</organism>
<keyword evidence="2" id="KW-1185">Reference proteome</keyword>
<dbReference type="RefSeq" id="WP_035123913.1">
    <property type="nucleotide sequence ID" value="NZ_JRHH01000001.1"/>
</dbReference>
<gene>
    <name evidence="1" type="ORF">LG45_02155</name>
</gene>
<evidence type="ECO:0000313" key="2">
    <source>
        <dbReference type="Proteomes" id="UP000029554"/>
    </source>
</evidence>
<name>A0A095V422_9FLAO</name>